<dbReference type="PROSITE" id="PS01125">
    <property type="entry name" value="ROK"/>
    <property type="match status" value="1"/>
</dbReference>
<dbReference type="eggNOG" id="COG1940">
    <property type="taxonomic scope" value="Bacteria"/>
</dbReference>
<dbReference type="Pfam" id="PF00480">
    <property type="entry name" value="ROK"/>
    <property type="match status" value="1"/>
</dbReference>
<dbReference type="GO" id="GO:0004340">
    <property type="term" value="F:glucokinase activity"/>
    <property type="evidence" value="ECO:0007669"/>
    <property type="project" value="UniProtKB-EC"/>
</dbReference>
<dbReference type="InterPro" id="IPR043129">
    <property type="entry name" value="ATPase_NBD"/>
</dbReference>
<dbReference type="Gene3D" id="3.30.420.40">
    <property type="match status" value="2"/>
</dbReference>
<keyword evidence="2" id="KW-0418">Kinase</keyword>
<dbReference type="PATRIC" id="fig|398512.5.peg.2335"/>
<evidence type="ECO:0000313" key="3">
    <source>
        <dbReference type="Proteomes" id="UP000036923"/>
    </source>
</evidence>
<keyword evidence="3" id="KW-1185">Reference proteome</keyword>
<dbReference type="Proteomes" id="UP000036923">
    <property type="component" value="Unassembled WGS sequence"/>
</dbReference>
<proteinExistence type="inferred from homology"/>
<dbReference type="SUPFAM" id="SSF53067">
    <property type="entry name" value="Actin-like ATPase domain"/>
    <property type="match status" value="1"/>
</dbReference>
<dbReference type="RefSeq" id="WP_036947330.1">
    <property type="nucleotide sequence ID" value="NZ_KN050765.1"/>
</dbReference>
<dbReference type="OrthoDB" id="9810372at2"/>
<dbReference type="EC" id="2.7.1.2" evidence="2"/>
<reference evidence="3" key="1">
    <citation type="submission" date="2015-07" db="EMBL/GenBank/DDBJ databases">
        <title>Near-Complete Genome Sequence of the Cellulolytic Bacterium Bacteroides (Pseudobacteroides) cellulosolvens ATCC 35603.</title>
        <authorList>
            <person name="Dassa B."/>
            <person name="Utturkar S.M."/>
            <person name="Klingeman D.M."/>
            <person name="Hurt R.A."/>
            <person name="Keller M."/>
            <person name="Xu J."/>
            <person name="Reddy Y.H.K."/>
            <person name="Borovok I."/>
            <person name="Grinberg I.R."/>
            <person name="Lamed R."/>
            <person name="Zhivin O."/>
            <person name="Bayer E.A."/>
            <person name="Brown S.D."/>
        </authorList>
    </citation>
    <scope>NUCLEOTIDE SEQUENCE [LARGE SCALE GENOMIC DNA]</scope>
    <source>
        <strain evidence="3">DSM 2933</strain>
    </source>
</reference>
<dbReference type="InterPro" id="IPR000600">
    <property type="entry name" value="ROK"/>
</dbReference>
<comment type="similarity">
    <text evidence="1">Belongs to the ROK (NagC/XylR) family.</text>
</comment>
<dbReference type="InterPro" id="IPR049874">
    <property type="entry name" value="ROK_cs"/>
</dbReference>
<organism evidence="2 3">
    <name type="scientific">Pseudobacteroides cellulosolvens ATCC 35603 = DSM 2933</name>
    <dbReference type="NCBI Taxonomy" id="398512"/>
    <lineage>
        <taxon>Bacteria</taxon>
        <taxon>Bacillati</taxon>
        <taxon>Bacillota</taxon>
        <taxon>Clostridia</taxon>
        <taxon>Eubacteriales</taxon>
        <taxon>Oscillospiraceae</taxon>
        <taxon>Pseudobacteroides</taxon>
    </lineage>
</organism>
<evidence type="ECO:0000313" key="2">
    <source>
        <dbReference type="EMBL" id="KNY26975.1"/>
    </source>
</evidence>
<dbReference type="AlphaFoldDB" id="A0A0L6JMI7"/>
<keyword evidence="2" id="KW-0808">Transferase</keyword>
<name>A0A0L6JMI7_9FIRM</name>
<accession>A0A0L6JMI7</accession>
<dbReference type="STRING" id="398512.Bccel_2240"/>
<dbReference type="EMBL" id="LGTC01000001">
    <property type="protein sequence ID" value="KNY26975.1"/>
    <property type="molecule type" value="Genomic_DNA"/>
</dbReference>
<protein>
    <submittedName>
        <fullName evidence="2">Glucokinase</fullName>
        <ecNumber evidence="2">2.7.1.2</ecNumber>
    </submittedName>
</protein>
<dbReference type="PANTHER" id="PTHR18964">
    <property type="entry name" value="ROK (REPRESSOR, ORF, KINASE) FAMILY"/>
    <property type="match status" value="1"/>
</dbReference>
<sequence>MKKAYICLDIGGTKVLGAVFDENLKIVCTVKKKTKAEEGQEKIEERITGIVEELIIKSQMNRESLAAIGAGAPGIINEGTGEIIFTPNIPWRNYNIKKVIEGRFNVPFHIGNDVKMGVLGEWKYGAGKGKENIVGIFVGTGIGGGVIINNKLYAGAKHSGTEVGHMIINTEGPYCNCGQRGCLEAYASKIAITREIRSQMLRGRKTILKELMGEDTTIIKSKVLKRAIDEKDELALEVVDKAVYYLAAGAGSLINIFNPNMLILGGGVFEALGSYMLPALQEKIKRFSMPAVLEGTEIVQSKLGDDSILYGSLALIMEKWGK</sequence>
<comment type="caution">
    <text evidence="2">The sequence shown here is derived from an EMBL/GenBank/DDBJ whole genome shotgun (WGS) entry which is preliminary data.</text>
</comment>
<dbReference type="PANTHER" id="PTHR18964:SF149">
    <property type="entry name" value="BIFUNCTIONAL UDP-N-ACETYLGLUCOSAMINE 2-EPIMERASE_N-ACETYLMANNOSAMINE KINASE"/>
    <property type="match status" value="1"/>
</dbReference>
<gene>
    <name evidence="2" type="ORF">Bccel_2240</name>
</gene>
<evidence type="ECO:0000256" key="1">
    <source>
        <dbReference type="ARBA" id="ARBA00006479"/>
    </source>
</evidence>